<dbReference type="Pfam" id="PF09859">
    <property type="entry name" value="Oxygenase-NA"/>
    <property type="match status" value="1"/>
</dbReference>
<dbReference type="AlphaFoldDB" id="A0AAW8JAD5"/>
<gene>
    <name evidence="1" type="ORF">RFH47_07370</name>
</gene>
<name>A0AAW8JAD5_9GAMM</name>
<reference evidence="1" key="1">
    <citation type="submission" date="2023-08" db="EMBL/GenBank/DDBJ databases">
        <title>Emergence of clinically-relevant ST2 carbapenem-resistant Acinetobacter baumannii strains in hospital sewages in Zhejiang, East of China.</title>
        <authorList>
            <person name="Kaichao C."/>
            <person name="Zhang R."/>
        </authorList>
    </citation>
    <scope>NUCLEOTIDE SEQUENCE</scope>
    <source>
        <strain evidence="1">M-RB-37</strain>
    </source>
</reference>
<protein>
    <submittedName>
        <fullName evidence="1">2OG-Fe(II) oxygenase</fullName>
    </submittedName>
</protein>
<dbReference type="EMBL" id="JAVIDL010000011">
    <property type="protein sequence ID" value="MDQ8935545.1"/>
    <property type="molecule type" value="Genomic_DNA"/>
</dbReference>
<proteinExistence type="predicted"/>
<dbReference type="InterPro" id="IPR018655">
    <property type="entry name" value="DUF2086"/>
</dbReference>
<comment type="caution">
    <text evidence="1">The sequence shown here is derived from an EMBL/GenBank/DDBJ whole genome shotgun (WGS) entry which is preliminary data.</text>
</comment>
<organism evidence="1 2">
    <name type="scientific">Acinetobacter rudis</name>
    <dbReference type="NCBI Taxonomy" id="632955"/>
    <lineage>
        <taxon>Bacteria</taxon>
        <taxon>Pseudomonadati</taxon>
        <taxon>Pseudomonadota</taxon>
        <taxon>Gammaproteobacteria</taxon>
        <taxon>Moraxellales</taxon>
        <taxon>Moraxellaceae</taxon>
        <taxon>Acinetobacter</taxon>
    </lineage>
</organism>
<evidence type="ECO:0000313" key="2">
    <source>
        <dbReference type="Proteomes" id="UP001243844"/>
    </source>
</evidence>
<accession>A0AAW8JAD5</accession>
<evidence type="ECO:0000313" key="1">
    <source>
        <dbReference type="EMBL" id="MDQ8935545.1"/>
    </source>
</evidence>
<dbReference type="Proteomes" id="UP001243844">
    <property type="component" value="Unassembled WGS sequence"/>
</dbReference>
<sequence length="243" mass="28903">MQPPEIEQYFRKKLAQLDWQNITKMMHQQGYMLLEQLLTESQCDLIKSHYDHPTLYRKTVNMQRYRFGLGEYRYFNYPLPHMIHQLRTQMYSYLMPIANAWFNMLNIETTFPENHQDFLFQCHQKGQLKATPLILKYDKNGFNTLHQDLYGEVYFPIQLVVFLNQVNTDYQGGEFVLTQQIPRAQSKVTVLQPKKGDVVIFTTQFKPEKGLRGYYRINIKHGVSPLHQGERYTLGIIFHDAVN</sequence>
<dbReference type="Gene3D" id="2.60.120.620">
    <property type="entry name" value="q2cbj1_9rhob like domain"/>
    <property type="match status" value="1"/>
</dbReference>
<dbReference type="RefSeq" id="WP_308975463.1">
    <property type="nucleotide sequence ID" value="NZ_JAVIDL010000011.1"/>
</dbReference>